<protein>
    <recommendedName>
        <fullName evidence="12">ABC transporter domain-containing protein</fullName>
    </recommendedName>
</protein>
<feature type="transmembrane region" description="Helical" evidence="11">
    <location>
        <begin position="1282"/>
        <end position="1301"/>
    </location>
</feature>
<feature type="transmembrane region" description="Helical" evidence="11">
    <location>
        <begin position="1648"/>
        <end position="1672"/>
    </location>
</feature>
<dbReference type="Pfam" id="PF00005">
    <property type="entry name" value="ABC_tran"/>
    <property type="match status" value="2"/>
</dbReference>
<keyword evidence="8 11" id="KW-1133">Transmembrane helix</keyword>
<keyword evidence="3" id="KW-0813">Transport</keyword>
<keyword evidence="14" id="KW-1185">Reference proteome</keyword>
<dbReference type="InterPro" id="IPR003593">
    <property type="entry name" value="AAA+_ATPase"/>
</dbReference>
<keyword evidence="5" id="KW-0677">Repeat</keyword>
<dbReference type="Gene3D" id="3.40.50.300">
    <property type="entry name" value="P-loop containing nucleotide triphosphate hydrolases"/>
    <property type="match status" value="2"/>
</dbReference>
<evidence type="ECO:0000256" key="2">
    <source>
        <dbReference type="ARBA" id="ARBA00008869"/>
    </source>
</evidence>
<keyword evidence="7" id="KW-0067">ATP-binding</keyword>
<feature type="transmembrane region" description="Helical" evidence="11">
    <location>
        <begin position="1245"/>
        <end position="1270"/>
    </location>
</feature>
<feature type="region of interest" description="Disordered" evidence="10">
    <location>
        <begin position="947"/>
        <end position="1013"/>
    </location>
</feature>
<evidence type="ECO:0000256" key="10">
    <source>
        <dbReference type="SAM" id="MobiDB-lite"/>
    </source>
</evidence>
<feature type="transmembrane region" description="Helical" evidence="11">
    <location>
        <begin position="1623"/>
        <end position="1642"/>
    </location>
</feature>
<feature type="region of interest" description="Disordered" evidence="10">
    <location>
        <begin position="537"/>
        <end position="582"/>
    </location>
</feature>
<feature type="domain" description="ABC transporter" evidence="12">
    <location>
        <begin position="1658"/>
        <end position="1903"/>
    </location>
</feature>
<dbReference type="EMBL" id="CAUYUJ010021655">
    <property type="protein sequence ID" value="CAK0906185.1"/>
    <property type="molecule type" value="Genomic_DNA"/>
</dbReference>
<dbReference type="PANTHER" id="PTHR19229:SF36">
    <property type="entry name" value="ATP-BINDING CASSETTE SUB-FAMILY A MEMBER 2"/>
    <property type="match status" value="1"/>
</dbReference>
<sequence>MSLGSCRSRGGQIVAVLSKNARVERRHVARFGCELCFPVSILAAISIGFLASGEPMLELLQGSLTSTLIPPQLLPAVYATQECDGTPSSADLQVSEPPYGSFRLPPCFGHVDGRAIAVQCRCRTLRIAGQRELRDGFRAFLREAGVEELIRNFTLKWRTEKSSTCPERNTFELTDADDLTVGDGVCGVVSFADASSIAVRVDVTADAAVYRPTLEFKSRLEVTFEANECGQVPWYIEDACSVTHDLYQRHASANLHYLAGLFLAERSPSPAVGSAALAALRPNASLTVYSMPQRARVAESRAESLVSNFSSFVAFFLAFPFILWVFVMVSALVGEREKRLKEGMRVMGLRSSSFYLSWLLWTFARAAAVGFLMGFLALTWPLSPRGFAVFWWVCVSGLMYTFAFSAVVSTFFSNERTGAMIGAMLYFLLMIPAPVPALSSLPAVVVGLMCFPSYWLITGIKHVIFYESMGWIPELSLEGFRIGFVVAFGNLMTVFWYLVYLYLEQVVQQSVGQSRGPCFCFRPSFWREVYVKPTLDEAPSVSPSPPGAAGTERVSRGAAGAESEPEEPEGREGRGGAAQGAPTEHRLLRASSKIQEVVDASLVEHRRAGRCVEATGLEVVFTGVHGEEIRAVDGLSLVMYPDEIFVLLGHNGAGKTTTIGVLAGLVRPTGGTVRILGKSVPARMHEVRRSFGLCPQHNVLWDELTCLEHMDFFLRLRGGHRGRGTGAERRALAGELLEEVGLGPRVRYRASSLSGGMKRKLSVAIAFNGSPGFVILDEPTSGMDPFSRRVLWDFVKHRREGRVVLLTTHFMDEADVLADRIAVMAHGQLQTYGDPQFLKRKFGCGYIVTVVLAESGRSRESDRKALEADVKQTMDGVEGISLGAVGKEVLVQVPFYSASSLPRLFRLLAHRREGKPEFGAVASFGVSVSSLEEVFLKIASGNVSSVEEEATKFDAPTTERGAAEGDHDSTRMAPAADALAGPPAAPPPPPPPPPGEATAGDDAAGFGLTSLPTSSQLTGQMRALLARRAKSATRDRRTFCLVCLVSPVTLLVGCFFISEELEQVDVSVSRFFANTSNADRSGSTPFVRPFSTQSIMPPDSYCQDMGLTKVTCSQRWRSHVLLFAEKVVEMDGEWQAAVVSIDGHLTVWANDVTQIHGVPMALNALLGKAWNSEVSVSTGMTANDPPASTGGITLSGSDLFEYLMPIVLVSVAFAFVPTGIMQFMMVEKCTGTKSQLLISGCTYHAYWFSNLLWDMMFGLPPVLVSCLFFWAFDFVYLLKDMGVVVVMMLLFIPGACGFAYVGSQLSSSEAMGTTMMLSLNGLLGTGLVLCVIIGDLIVALLTLSYALEGTGSLEEKLADDSAINVAQAMHDIGLTLGMPLPGFSLAAGLFRMSVRHLIVYRILPGVLSVQQLEQLLNELEAQSASALAGEAVEQAQDFLLEAVSTLVTSIRSALPSQEEVGRIFDEDVFPPLLLASSLQVCYLGTSSLQLSLGLGGLGQLAPLSLRIPCSFLVPPEGQEPGEYSIGPMVDQIMGLFCVGDALLHLAVLAVVWPLLAVLVEAMVQSPRVSKNFVPKDEVPQELLPTEADSDVEAERRRVETLDASRQIILVRNLRRAYKHHNELVAYALVLLVLAEVSVILAYRQTLYVILAVNFCLLRHVLALLFAFSWWWAPLVYWRARATTHAVRGVSWASDTGMVFGLLGVNGAGKTTTFQLMSGLRTPSAGEVKILGMDVQTQVEACRRYIGYCPQFDCLLPLLTPEDHLYLFGRIKGLSGKALDEAVESKLEEMKLSSYRSRYAGTLSGGNKRKLSVAIALIGEPPIIFLDEPSTGMDPFARRFMWKVIDDVAEKRKKSVVVLTTHSMEEGEALCSKVAIQVDGQLRCLGSVQQVKSRYGTGYEVPVKFSQVGLEQRERQRLALEAAGLRADGAYLVTAEQATGALGKGEGAQAKVQRMFAHGGPFSMSTDQVPHAVFVDWCILDAQVQRLVAFLGHLAGGQRVTLLEHHGLSARLRLPELTDPSRLSALFEGLLEEADLGLDDFAVCQSSLEQVFNDFARQAGETRESA</sequence>
<evidence type="ECO:0000259" key="12">
    <source>
        <dbReference type="PROSITE" id="PS50893"/>
    </source>
</evidence>
<keyword evidence="9 11" id="KW-0472">Membrane</keyword>
<comment type="caution">
    <text evidence="13">The sequence shown here is derived from an EMBL/GenBank/DDBJ whole genome shotgun (WGS) entry which is preliminary data.</text>
</comment>
<feature type="transmembrane region" description="Helical" evidence="11">
    <location>
        <begin position="28"/>
        <end position="51"/>
    </location>
</feature>
<reference evidence="13" key="1">
    <citation type="submission" date="2023-10" db="EMBL/GenBank/DDBJ databases">
        <authorList>
            <person name="Chen Y."/>
            <person name="Shah S."/>
            <person name="Dougan E. K."/>
            <person name="Thang M."/>
            <person name="Chan C."/>
        </authorList>
    </citation>
    <scope>NUCLEOTIDE SEQUENCE [LARGE SCALE GENOMIC DNA]</scope>
</reference>
<feature type="compositionally biased region" description="Low complexity" evidence="10">
    <location>
        <begin position="996"/>
        <end position="1005"/>
    </location>
</feature>
<organism evidence="13 14">
    <name type="scientific">Prorocentrum cordatum</name>
    <dbReference type="NCBI Taxonomy" id="2364126"/>
    <lineage>
        <taxon>Eukaryota</taxon>
        <taxon>Sar</taxon>
        <taxon>Alveolata</taxon>
        <taxon>Dinophyceae</taxon>
        <taxon>Prorocentrales</taxon>
        <taxon>Prorocentraceae</taxon>
        <taxon>Prorocentrum</taxon>
    </lineage>
</organism>
<evidence type="ECO:0000256" key="11">
    <source>
        <dbReference type="SAM" id="Phobius"/>
    </source>
</evidence>
<feature type="domain" description="ABC transporter" evidence="12">
    <location>
        <begin position="614"/>
        <end position="851"/>
    </location>
</feature>
<dbReference type="InterPro" id="IPR027417">
    <property type="entry name" value="P-loop_NTPase"/>
</dbReference>
<keyword evidence="4 11" id="KW-0812">Transmembrane</keyword>
<evidence type="ECO:0000256" key="9">
    <source>
        <dbReference type="ARBA" id="ARBA00023136"/>
    </source>
</evidence>
<feature type="transmembrane region" description="Helical" evidence="11">
    <location>
        <begin position="482"/>
        <end position="503"/>
    </location>
</feature>
<evidence type="ECO:0000313" key="13">
    <source>
        <dbReference type="EMBL" id="CAK0906185.1"/>
    </source>
</evidence>
<feature type="transmembrane region" description="Helical" evidence="11">
    <location>
        <begin position="309"/>
        <end position="333"/>
    </location>
</feature>
<evidence type="ECO:0000256" key="3">
    <source>
        <dbReference type="ARBA" id="ARBA00022448"/>
    </source>
</evidence>
<dbReference type="Pfam" id="PF12698">
    <property type="entry name" value="ABC2_membrane_3"/>
    <property type="match status" value="2"/>
</dbReference>
<dbReference type="PROSITE" id="PS00211">
    <property type="entry name" value="ABC_TRANSPORTER_1"/>
    <property type="match status" value="2"/>
</dbReference>
<evidence type="ECO:0000256" key="4">
    <source>
        <dbReference type="ARBA" id="ARBA00022692"/>
    </source>
</evidence>
<dbReference type="SUPFAM" id="SSF52540">
    <property type="entry name" value="P-loop containing nucleoside triphosphate hydrolases"/>
    <property type="match status" value="2"/>
</dbReference>
<proteinExistence type="inferred from homology"/>
<evidence type="ECO:0000256" key="1">
    <source>
        <dbReference type="ARBA" id="ARBA00004141"/>
    </source>
</evidence>
<comment type="similarity">
    <text evidence="2">Belongs to the ABC transporter superfamily. ABCA family.</text>
</comment>
<dbReference type="SMART" id="SM00382">
    <property type="entry name" value="AAA"/>
    <property type="match status" value="2"/>
</dbReference>
<dbReference type="InterPro" id="IPR013525">
    <property type="entry name" value="ABC2_TM"/>
</dbReference>
<feature type="transmembrane region" description="Helical" evidence="11">
    <location>
        <begin position="389"/>
        <end position="412"/>
    </location>
</feature>
<dbReference type="InterPro" id="IPR003439">
    <property type="entry name" value="ABC_transporter-like_ATP-bd"/>
</dbReference>
<dbReference type="PANTHER" id="PTHR19229">
    <property type="entry name" value="ATP-BINDING CASSETTE TRANSPORTER SUBFAMILY A ABCA"/>
    <property type="match status" value="1"/>
</dbReference>
<feature type="transmembrane region" description="Helical" evidence="11">
    <location>
        <begin position="1322"/>
        <end position="1347"/>
    </location>
</feature>
<accession>A0ABN9Y496</accession>
<feature type="transmembrane region" description="Helical" evidence="11">
    <location>
        <begin position="1541"/>
        <end position="1563"/>
    </location>
</feature>
<dbReference type="Proteomes" id="UP001189429">
    <property type="component" value="Unassembled WGS sequence"/>
</dbReference>
<feature type="compositionally biased region" description="Low complexity" evidence="10">
    <location>
        <begin position="973"/>
        <end position="982"/>
    </location>
</feature>
<evidence type="ECO:0000256" key="7">
    <source>
        <dbReference type="ARBA" id="ARBA00022840"/>
    </source>
</evidence>
<evidence type="ECO:0000313" key="14">
    <source>
        <dbReference type="Proteomes" id="UP001189429"/>
    </source>
</evidence>
<gene>
    <name evidence="13" type="ORF">PCOR1329_LOCUS81601</name>
</gene>
<dbReference type="CDD" id="cd03263">
    <property type="entry name" value="ABC_subfamily_A"/>
    <property type="match status" value="2"/>
</dbReference>
<feature type="compositionally biased region" description="Pro residues" evidence="10">
    <location>
        <begin position="983"/>
        <end position="995"/>
    </location>
</feature>
<name>A0ABN9Y496_9DINO</name>
<dbReference type="InterPro" id="IPR017871">
    <property type="entry name" value="ABC_transporter-like_CS"/>
</dbReference>
<evidence type="ECO:0000256" key="6">
    <source>
        <dbReference type="ARBA" id="ARBA00022741"/>
    </source>
</evidence>
<feature type="transmembrane region" description="Helical" evidence="11">
    <location>
        <begin position="424"/>
        <end position="457"/>
    </location>
</feature>
<evidence type="ECO:0000256" key="5">
    <source>
        <dbReference type="ARBA" id="ARBA00022737"/>
    </source>
</evidence>
<feature type="transmembrane region" description="Helical" evidence="11">
    <location>
        <begin position="354"/>
        <end position="377"/>
    </location>
</feature>
<dbReference type="InterPro" id="IPR026082">
    <property type="entry name" value="ABCA"/>
</dbReference>
<keyword evidence="6" id="KW-0547">Nucleotide-binding</keyword>
<evidence type="ECO:0000256" key="8">
    <source>
        <dbReference type="ARBA" id="ARBA00022989"/>
    </source>
</evidence>
<feature type="compositionally biased region" description="Basic and acidic residues" evidence="10">
    <location>
        <begin position="961"/>
        <end position="970"/>
    </location>
</feature>
<comment type="subcellular location">
    <subcellularLocation>
        <location evidence="1">Membrane</location>
        <topology evidence="1">Multi-pass membrane protein</topology>
    </subcellularLocation>
</comment>
<feature type="transmembrane region" description="Helical" evidence="11">
    <location>
        <begin position="1202"/>
        <end position="1224"/>
    </location>
</feature>
<dbReference type="PROSITE" id="PS50893">
    <property type="entry name" value="ABC_TRANSPORTER_2"/>
    <property type="match status" value="2"/>
</dbReference>